<protein>
    <recommendedName>
        <fullName evidence="1">CHAT domain-containing protein</fullName>
    </recommendedName>
</protein>
<dbReference type="STRING" id="420778.A0A1S8BI11"/>
<comment type="caution">
    <text evidence="2">The sequence shown here is derived from an EMBL/GenBank/DDBJ whole genome shotgun (WGS) entry which is preliminary data.</text>
</comment>
<organism evidence="2 3">
    <name type="scientific">Diplodia seriata</name>
    <dbReference type="NCBI Taxonomy" id="420778"/>
    <lineage>
        <taxon>Eukaryota</taxon>
        <taxon>Fungi</taxon>
        <taxon>Dikarya</taxon>
        <taxon>Ascomycota</taxon>
        <taxon>Pezizomycotina</taxon>
        <taxon>Dothideomycetes</taxon>
        <taxon>Dothideomycetes incertae sedis</taxon>
        <taxon>Botryosphaeriales</taxon>
        <taxon>Botryosphaeriaceae</taxon>
        <taxon>Diplodia</taxon>
    </lineage>
</organism>
<gene>
    <name evidence="2" type="ORF">BK809_0007034</name>
</gene>
<proteinExistence type="predicted"/>
<dbReference type="AlphaFoldDB" id="A0A1S8BI11"/>
<sequence>MQWLWTVAVKSVLDQLQLTSSRRVWWVTSGLMGTIPIHAAGDYRPNSTDNTMSSVISSYISSFKALAYARQAGRGTQASSTRMLLVTTPGHGRKLDTSHETRAISQTLDPASITALSRPTPAEVLSQLPSHTFAHFACHGFALARDPARGGLLLVDDDGGRAILTIEDLNRTELGRARVAYLAACSTAETSSERLLDEAISLANAFQTAGFRHVVGTLWDADDYAAGKVAEGFYGRLFEAAAIAAAAGDGDGDRDAELGAAKALHESVLEYRGSDRRRDIRKWDSFVYIGV</sequence>
<dbReference type="Proteomes" id="UP000190776">
    <property type="component" value="Unassembled WGS sequence"/>
</dbReference>
<name>A0A1S8BI11_9PEZI</name>
<dbReference type="Pfam" id="PF12770">
    <property type="entry name" value="CHAT"/>
    <property type="match status" value="1"/>
</dbReference>
<dbReference type="EMBL" id="MSZU01000076">
    <property type="protein sequence ID" value="OMP86948.1"/>
    <property type="molecule type" value="Genomic_DNA"/>
</dbReference>
<feature type="domain" description="CHAT" evidence="1">
    <location>
        <begin position="2"/>
        <end position="290"/>
    </location>
</feature>
<accession>A0A1S8BI11</accession>
<evidence type="ECO:0000313" key="3">
    <source>
        <dbReference type="Proteomes" id="UP000190776"/>
    </source>
</evidence>
<dbReference type="InterPro" id="IPR024983">
    <property type="entry name" value="CHAT_dom"/>
</dbReference>
<reference evidence="2 3" key="1">
    <citation type="submission" date="2017-01" db="EMBL/GenBank/DDBJ databases">
        <title>Draft genome sequence of Diplodia seriata F98.1, a fungal species involved in grapevine trunk diseases.</title>
        <authorList>
            <person name="Robert-Siegwald G."/>
            <person name="Vallet J."/>
            <person name="Abou-Mansour E."/>
            <person name="Xu J."/>
            <person name="Rey P."/>
            <person name="Bertsch C."/>
            <person name="Rego C."/>
            <person name="Larignon P."/>
            <person name="Fontaine F."/>
            <person name="Lebrun M.-H."/>
        </authorList>
    </citation>
    <scope>NUCLEOTIDE SEQUENCE [LARGE SCALE GENOMIC DNA]</scope>
    <source>
        <strain evidence="2 3">F98.1</strain>
    </source>
</reference>
<dbReference type="OrthoDB" id="9991317at2759"/>
<evidence type="ECO:0000313" key="2">
    <source>
        <dbReference type="EMBL" id="OMP86948.1"/>
    </source>
</evidence>
<evidence type="ECO:0000259" key="1">
    <source>
        <dbReference type="Pfam" id="PF12770"/>
    </source>
</evidence>